<evidence type="ECO:0000313" key="6">
    <source>
        <dbReference type="EMBL" id="MCT7657056.1"/>
    </source>
</evidence>
<dbReference type="PANTHER" id="PTHR30055">
    <property type="entry name" value="HTH-TYPE TRANSCRIPTIONAL REGULATOR RUTR"/>
    <property type="match status" value="1"/>
</dbReference>
<dbReference type="Proteomes" id="UP001206639">
    <property type="component" value="Unassembled WGS sequence"/>
</dbReference>
<dbReference type="InterPro" id="IPR001647">
    <property type="entry name" value="HTH_TetR"/>
</dbReference>
<dbReference type="Pfam" id="PF00440">
    <property type="entry name" value="TetR_N"/>
    <property type="match status" value="1"/>
</dbReference>
<dbReference type="SUPFAM" id="SSF46689">
    <property type="entry name" value="Homeodomain-like"/>
    <property type="match status" value="1"/>
</dbReference>
<comment type="caution">
    <text evidence="6">The sequence shown here is derived from an EMBL/GenBank/DDBJ whole genome shotgun (WGS) entry which is preliminary data.</text>
</comment>
<gene>
    <name evidence="6" type="ORF">N4S67_01315</name>
</gene>
<dbReference type="Gene3D" id="1.10.357.10">
    <property type="entry name" value="Tetracycline Repressor, domain 2"/>
    <property type="match status" value="1"/>
</dbReference>
<feature type="domain" description="HTH tetR-type" evidence="5">
    <location>
        <begin position="18"/>
        <end position="78"/>
    </location>
</feature>
<evidence type="ECO:0000256" key="1">
    <source>
        <dbReference type="ARBA" id="ARBA00023015"/>
    </source>
</evidence>
<keyword evidence="1" id="KW-0805">Transcription regulation</keyword>
<evidence type="ECO:0000259" key="5">
    <source>
        <dbReference type="PROSITE" id="PS50977"/>
    </source>
</evidence>
<name>A0ABT2M530_9MYCO</name>
<dbReference type="InterPro" id="IPR009057">
    <property type="entry name" value="Homeodomain-like_sf"/>
</dbReference>
<sequence>MADVVYLRSYDDRGRVDDTDARRALNATVELLREIPYENVTMSMIAKRAGVRYGGIRAHFGSKDAIVAEIYLDRLRAAPLTVDVEQDVRARIAEQFCELVMLLADEPGLAAACSAALIGDEPGVRSIRHRINAEYHRRVCTALRSGAWPEVTETLHFGLIGALVQAGCGRDTRETADALAGAVAAVLPDYTP</sequence>
<evidence type="ECO:0000313" key="7">
    <source>
        <dbReference type="Proteomes" id="UP001206639"/>
    </source>
</evidence>
<accession>A0ABT2M530</accession>
<evidence type="ECO:0000256" key="2">
    <source>
        <dbReference type="ARBA" id="ARBA00023125"/>
    </source>
</evidence>
<keyword evidence="3" id="KW-0804">Transcription</keyword>
<dbReference type="PANTHER" id="PTHR30055:SF234">
    <property type="entry name" value="HTH-TYPE TRANSCRIPTIONAL REGULATOR BETI"/>
    <property type="match status" value="1"/>
</dbReference>
<dbReference type="RefSeq" id="WP_260991133.1">
    <property type="nucleotide sequence ID" value="NZ_JAODWD010000001.1"/>
</dbReference>
<proteinExistence type="predicted"/>
<dbReference type="EMBL" id="JAODWD010000001">
    <property type="protein sequence ID" value="MCT7657056.1"/>
    <property type="molecule type" value="Genomic_DNA"/>
</dbReference>
<evidence type="ECO:0000256" key="4">
    <source>
        <dbReference type="PROSITE-ProRule" id="PRU00335"/>
    </source>
</evidence>
<dbReference type="PROSITE" id="PS50977">
    <property type="entry name" value="HTH_TETR_2"/>
    <property type="match status" value="1"/>
</dbReference>
<reference evidence="7" key="1">
    <citation type="submission" date="2023-07" db="EMBL/GenBank/DDBJ databases">
        <authorList>
            <person name="Deng Y."/>
            <person name="Zhang Y.-Q."/>
        </authorList>
    </citation>
    <scope>NUCLEOTIDE SEQUENCE [LARGE SCALE GENOMIC DNA]</scope>
    <source>
        <strain evidence="7">CPCC 205710</strain>
    </source>
</reference>
<keyword evidence="7" id="KW-1185">Reference proteome</keyword>
<protein>
    <submittedName>
        <fullName evidence="6">TetR/AcrR family transcriptional regulator</fullName>
    </submittedName>
</protein>
<keyword evidence="2 4" id="KW-0238">DNA-binding</keyword>
<dbReference type="InterPro" id="IPR050109">
    <property type="entry name" value="HTH-type_TetR-like_transc_reg"/>
</dbReference>
<organism evidence="6 7">
    <name type="scientific">Mycobacterium deserti</name>
    <dbReference type="NCBI Taxonomy" id="2978347"/>
    <lineage>
        <taxon>Bacteria</taxon>
        <taxon>Bacillati</taxon>
        <taxon>Actinomycetota</taxon>
        <taxon>Actinomycetes</taxon>
        <taxon>Mycobacteriales</taxon>
        <taxon>Mycobacteriaceae</taxon>
        <taxon>Mycobacterium</taxon>
    </lineage>
</organism>
<feature type="DNA-binding region" description="H-T-H motif" evidence="4">
    <location>
        <begin position="41"/>
        <end position="60"/>
    </location>
</feature>
<evidence type="ECO:0000256" key="3">
    <source>
        <dbReference type="ARBA" id="ARBA00023163"/>
    </source>
</evidence>